<reference evidence="4 5" key="1">
    <citation type="submission" date="2016-10" db="EMBL/GenBank/DDBJ databases">
        <authorList>
            <person name="de Groot N.N."/>
        </authorList>
    </citation>
    <scope>NUCLEOTIDE SEQUENCE [LARGE SCALE GENOMIC DNA]</scope>
    <source>
        <strain evidence="4 5">CGMCC 1.10457</strain>
    </source>
</reference>
<name>A0A1I6L1R8_9EURY</name>
<protein>
    <submittedName>
        <fullName evidence="4">Helix-turn-helix domain-containing protein</fullName>
    </submittedName>
</protein>
<dbReference type="PANTHER" id="PTHR46797">
    <property type="entry name" value="HTH-TYPE TRANSCRIPTIONAL REGULATOR"/>
    <property type="match status" value="1"/>
</dbReference>
<feature type="compositionally biased region" description="Basic and acidic residues" evidence="2">
    <location>
        <begin position="1"/>
        <end position="16"/>
    </location>
</feature>
<sequence length="203" mass="22137">MRIPTGEELRDARTERGLTQAELAERADVSQPLIARVESEDVDSRLGTLHSIVSALNGSETAFEQEEVELVMPSALKDARKQAGFTQGELAEVAGVSQPLISRIEREDVNPRASTLRSLFDHLDPVSETIDDGPTDSPGWESDNEILAEIESQFDALYDDDRSPDSGSTDSVNELSECHSCEVDLSGYPNPTFCPHCGSELDS</sequence>
<dbReference type="Pfam" id="PF01381">
    <property type="entry name" value="HTH_3"/>
    <property type="match status" value="2"/>
</dbReference>
<dbReference type="STRING" id="767519.SAMN05216559_1844"/>
<evidence type="ECO:0000313" key="4">
    <source>
        <dbReference type="EMBL" id="SFR97391.1"/>
    </source>
</evidence>
<keyword evidence="5" id="KW-1185">Reference proteome</keyword>
<gene>
    <name evidence="4" type="ORF">SAMN05216559_1844</name>
</gene>
<accession>A0A1I6L1R8</accession>
<proteinExistence type="predicted"/>
<evidence type="ECO:0000259" key="3">
    <source>
        <dbReference type="PROSITE" id="PS50943"/>
    </source>
</evidence>
<dbReference type="GO" id="GO:0003677">
    <property type="term" value="F:DNA binding"/>
    <property type="evidence" value="ECO:0007669"/>
    <property type="project" value="UniProtKB-KW"/>
</dbReference>
<feature type="region of interest" description="Disordered" evidence="2">
    <location>
        <begin position="1"/>
        <end position="24"/>
    </location>
</feature>
<feature type="domain" description="HTH cro/C1-type" evidence="3">
    <location>
        <begin position="76"/>
        <end position="124"/>
    </location>
</feature>
<dbReference type="SUPFAM" id="SSF47413">
    <property type="entry name" value="lambda repressor-like DNA-binding domains"/>
    <property type="match status" value="2"/>
</dbReference>
<feature type="domain" description="HTH cro/C1-type" evidence="3">
    <location>
        <begin position="9"/>
        <end position="63"/>
    </location>
</feature>
<dbReference type="RefSeq" id="WP_245778632.1">
    <property type="nucleotide sequence ID" value="NZ_FOZK01000002.1"/>
</dbReference>
<dbReference type="EMBL" id="FOZK01000002">
    <property type="protein sequence ID" value="SFR97391.1"/>
    <property type="molecule type" value="Genomic_DNA"/>
</dbReference>
<dbReference type="CDD" id="cd00093">
    <property type="entry name" value="HTH_XRE"/>
    <property type="match status" value="2"/>
</dbReference>
<dbReference type="Gene3D" id="1.10.260.40">
    <property type="entry name" value="lambda repressor-like DNA-binding domains"/>
    <property type="match status" value="2"/>
</dbReference>
<evidence type="ECO:0000313" key="5">
    <source>
        <dbReference type="Proteomes" id="UP000199062"/>
    </source>
</evidence>
<dbReference type="InterPro" id="IPR010982">
    <property type="entry name" value="Lambda_DNA-bd_dom_sf"/>
</dbReference>
<dbReference type="InterPro" id="IPR050807">
    <property type="entry name" value="TransReg_Diox_bact_type"/>
</dbReference>
<dbReference type="PROSITE" id="PS50943">
    <property type="entry name" value="HTH_CROC1"/>
    <property type="match status" value="2"/>
</dbReference>
<dbReference type="GO" id="GO:0003700">
    <property type="term" value="F:DNA-binding transcription factor activity"/>
    <property type="evidence" value="ECO:0007669"/>
    <property type="project" value="TreeGrafter"/>
</dbReference>
<evidence type="ECO:0000256" key="1">
    <source>
        <dbReference type="ARBA" id="ARBA00023125"/>
    </source>
</evidence>
<dbReference type="SMART" id="SM00530">
    <property type="entry name" value="HTH_XRE"/>
    <property type="match status" value="2"/>
</dbReference>
<dbReference type="Proteomes" id="UP000199062">
    <property type="component" value="Unassembled WGS sequence"/>
</dbReference>
<dbReference type="PANTHER" id="PTHR46797:SF1">
    <property type="entry name" value="METHYLPHOSPHONATE SYNTHASE"/>
    <property type="match status" value="1"/>
</dbReference>
<evidence type="ECO:0000256" key="2">
    <source>
        <dbReference type="SAM" id="MobiDB-lite"/>
    </source>
</evidence>
<dbReference type="GO" id="GO:0005829">
    <property type="term" value="C:cytosol"/>
    <property type="evidence" value="ECO:0007669"/>
    <property type="project" value="TreeGrafter"/>
</dbReference>
<dbReference type="InterPro" id="IPR001387">
    <property type="entry name" value="Cro/C1-type_HTH"/>
</dbReference>
<organism evidence="4 5">
    <name type="scientific">Halomicrobium zhouii</name>
    <dbReference type="NCBI Taxonomy" id="767519"/>
    <lineage>
        <taxon>Archaea</taxon>
        <taxon>Methanobacteriati</taxon>
        <taxon>Methanobacteriota</taxon>
        <taxon>Stenosarchaea group</taxon>
        <taxon>Halobacteria</taxon>
        <taxon>Halobacteriales</taxon>
        <taxon>Haloarculaceae</taxon>
        <taxon>Halomicrobium</taxon>
    </lineage>
</organism>
<keyword evidence="1" id="KW-0238">DNA-binding</keyword>
<dbReference type="AlphaFoldDB" id="A0A1I6L1R8"/>